<comment type="caution">
    <text evidence="1">The sequence shown here is derived from an EMBL/GenBank/DDBJ whole genome shotgun (WGS) entry which is preliminary data.</text>
</comment>
<accession>A0A2P6N0A6</accession>
<sequence length="65" mass="7266">MAFHALQVGLVLYNAKSFYRRYFGGEMREKNKRCAAPTLLGRWGHQGQISSPAEQQLASVASSHN</sequence>
<reference evidence="1 2" key="1">
    <citation type="journal article" date="2018" name="Genome Biol. Evol.">
        <title>Multiple Roots of Fruiting Body Formation in Amoebozoa.</title>
        <authorList>
            <person name="Hillmann F."/>
            <person name="Forbes G."/>
            <person name="Novohradska S."/>
            <person name="Ferling I."/>
            <person name="Riege K."/>
            <person name="Groth M."/>
            <person name="Westermann M."/>
            <person name="Marz M."/>
            <person name="Spaller T."/>
            <person name="Winckler T."/>
            <person name="Schaap P."/>
            <person name="Glockner G."/>
        </authorList>
    </citation>
    <scope>NUCLEOTIDE SEQUENCE [LARGE SCALE GENOMIC DNA]</scope>
    <source>
        <strain evidence="1 2">Jena</strain>
    </source>
</reference>
<protein>
    <submittedName>
        <fullName evidence="1">Uncharacterized protein</fullName>
    </submittedName>
</protein>
<keyword evidence="2" id="KW-1185">Reference proteome</keyword>
<proteinExistence type="predicted"/>
<dbReference type="AlphaFoldDB" id="A0A2P6N0A6"/>
<evidence type="ECO:0000313" key="2">
    <source>
        <dbReference type="Proteomes" id="UP000241769"/>
    </source>
</evidence>
<organism evidence="1 2">
    <name type="scientific">Planoprotostelium fungivorum</name>
    <dbReference type="NCBI Taxonomy" id="1890364"/>
    <lineage>
        <taxon>Eukaryota</taxon>
        <taxon>Amoebozoa</taxon>
        <taxon>Evosea</taxon>
        <taxon>Variosea</taxon>
        <taxon>Cavosteliida</taxon>
        <taxon>Cavosteliaceae</taxon>
        <taxon>Planoprotostelium</taxon>
    </lineage>
</organism>
<name>A0A2P6N0A6_9EUKA</name>
<dbReference type="InParanoid" id="A0A2P6N0A6"/>
<dbReference type="EMBL" id="MDYQ01000267">
    <property type="protein sequence ID" value="PRP77398.1"/>
    <property type="molecule type" value="Genomic_DNA"/>
</dbReference>
<evidence type="ECO:0000313" key="1">
    <source>
        <dbReference type="EMBL" id="PRP77398.1"/>
    </source>
</evidence>
<gene>
    <name evidence="1" type="ORF">PROFUN_14404</name>
</gene>
<dbReference type="Proteomes" id="UP000241769">
    <property type="component" value="Unassembled WGS sequence"/>
</dbReference>